<protein>
    <submittedName>
        <fullName evidence="1">Uncharacterized protein</fullName>
    </submittedName>
</protein>
<accession>A0A3P8B637</accession>
<dbReference type="Proteomes" id="UP000277204">
    <property type="component" value="Unassembled WGS sequence"/>
</dbReference>
<reference evidence="1 2" key="1">
    <citation type="submission" date="2018-11" db="EMBL/GenBank/DDBJ databases">
        <authorList>
            <consortium name="Pathogen Informatics"/>
        </authorList>
    </citation>
    <scope>NUCLEOTIDE SEQUENCE [LARGE SCALE GENOMIC DNA]</scope>
    <source>
        <strain evidence="1 2">Zambia</strain>
    </source>
</reference>
<dbReference type="AlphaFoldDB" id="A0A3P8B637"/>
<evidence type="ECO:0000313" key="1">
    <source>
        <dbReference type="EMBL" id="VDO67302.1"/>
    </source>
</evidence>
<dbReference type="EMBL" id="UZAI01001997">
    <property type="protein sequence ID" value="VDO67302.1"/>
    <property type="molecule type" value="Genomic_DNA"/>
</dbReference>
<gene>
    <name evidence="1" type="ORF">SMRZ_LOCUS5681</name>
</gene>
<evidence type="ECO:0000313" key="2">
    <source>
        <dbReference type="Proteomes" id="UP000277204"/>
    </source>
</evidence>
<name>A0A3P8B637_9TREM</name>
<organism evidence="1 2">
    <name type="scientific">Schistosoma margrebowiei</name>
    <dbReference type="NCBI Taxonomy" id="48269"/>
    <lineage>
        <taxon>Eukaryota</taxon>
        <taxon>Metazoa</taxon>
        <taxon>Spiralia</taxon>
        <taxon>Lophotrochozoa</taxon>
        <taxon>Platyhelminthes</taxon>
        <taxon>Trematoda</taxon>
        <taxon>Digenea</taxon>
        <taxon>Strigeidida</taxon>
        <taxon>Schistosomatoidea</taxon>
        <taxon>Schistosomatidae</taxon>
        <taxon>Schistosoma</taxon>
    </lineage>
</organism>
<sequence>MIHTPFVPAGYWSPCAPPVWNPVKAPDIRFRPLIFVNNTPATRRR</sequence>
<keyword evidence="2" id="KW-1185">Reference proteome</keyword>
<proteinExistence type="predicted"/>